<dbReference type="SUPFAM" id="SSF161098">
    <property type="entry name" value="MetI-like"/>
    <property type="match status" value="1"/>
</dbReference>
<dbReference type="PANTHER" id="PTHR30193">
    <property type="entry name" value="ABC TRANSPORTER PERMEASE PROTEIN"/>
    <property type="match status" value="1"/>
</dbReference>
<comment type="caution">
    <text evidence="9">The sequence shown here is derived from an EMBL/GenBank/DDBJ whole genome shotgun (WGS) entry which is preliminary data.</text>
</comment>
<dbReference type="GO" id="GO:0055085">
    <property type="term" value="P:transmembrane transport"/>
    <property type="evidence" value="ECO:0007669"/>
    <property type="project" value="InterPro"/>
</dbReference>
<dbReference type="InterPro" id="IPR035906">
    <property type="entry name" value="MetI-like_sf"/>
</dbReference>
<dbReference type="RefSeq" id="WP_227614774.1">
    <property type="nucleotide sequence ID" value="NZ_JAJEPR010000007.1"/>
</dbReference>
<dbReference type="GO" id="GO:0005886">
    <property type="term" value="C:plasma membrane"/>
    <property type="evidence" value="ECO:0007669"/>
    <property type="project" value="UniProtKB-SubCell"/>
</dbReference>
<dbReference type="AlphaFoldDB" id="A0AAE3DRV4"/>
<evidence type="ECO:0000313" key="10">
    <source>
        <dbReference type="Proteomes" id="UP001197875"/>
    </source>
</evidence>
<feature type="transmembrane region" description="Helical" evidence="7">
    <location>
        <begin position="153"/>
        <end position="178"/>
    </location>
</feature>
<dbReference type="InterPro" id="IPR000515">
    <property type="entry name" value="MetI-like"/>
</dbReference>
<keyword evidence="10" id="KW-1185">Reference proteome</keyword>
<dbReference type="CDD" id="cd06261">
    <property type="entry name" value="TM_PBP2"/>
    <property type="match status" value="1"/>
</dbReference>
<name>A0AAE3DRV4_9FIRM</name>
<keyword evidence="2 7" id="KW-0813">Transport</keyword>
<feature type="domain" description="ABC transmembrane type-1" evidence="8">
    <location>
        <begin position="66"/>
        <end position="280"/>
    </location>
</feature>
<feature type="transmembrane region" description="Helical" evidence="7">
    <location>
        <begin position="72"/>
        <end position="92"/>
    </location>
</feature>
<dbReference type="PROSITE" id="PS50928">
    <property type="entry name" value="ABC_TM1"/>
    <property type="match status" value="1"/>
</dbReference>
<comment type="similarity">
    <text evidence="7">Belongs to the binding-protein-dependent transport system permease family.</text>
</comment>
<dbReference type="PANTHER" id="PTHR30193:SF37">
    <property type="entry name" value="INNER MEMBRANE ABC TRANSPORTER PERMEASE PROTEIN YCJO"/>
    <property type="match status" value="1"/>
</dbReference>
<organism evidence="9 10">
    <name type="scientific">Fusicatenibacter faecihominis</name>
    <dbReference type="NCBI Taxonomy" id="2881276"/>
    <lineage>
        <taxon>Bacteria</taxon>
        <taxon>Bacillati</taxon>
        <taxon>Bacillota</taxon>
        <taxon>Clostridia</taxon>
        <taxon>Lachnospirales</taxon>
        <taxon>Lachnospiraceae</taxon>
        <taxon>Fusicatenibacter</taxon>
    </lineage>
</organism>
<evidence type="ECO:0000256" key="6">
    <source>
        <dbReference type="ARBA" id="ARBA00023136"/>
    </source>
</evidence>
<dbReference type="Gene3D" id="1.10.3720.10">
    <property type="entry name" value="MetI-like"/>
    <property type="match status" value="1"/>
</dbReference>
<dbReference type="Pfam" id="PF00528">
    <property type="entry name" value="BPD_transp_1"/>
    <property type="match status" value="1"/>
</dbReference>
<accession>A0AAE3DRV4</accession>
<keyword evidence="5 7" id="KW-1133">Transmembrane helix</keyword>
<keyword evidence="3" id="KW-1003">Cell membrane</keyword>
<evidence type="ECO:0000256" key="1">
    <source>
        <dbReference type="ARBA" id="ARBA00004651"/>
    </source>
</evidence>
<keyword evidence="4 7" id="KW-0812">Transmembrane</keyword>
<evidence type="ECO:0000256" key="3">
    <source>
        <dbReference type="ARBA" id="ARBA00022475"/>
    </source>
</evidence>
<gene>
    <name evidence="9" type="ORF">LKD71_06325</name>
</gene>
<evidence type="ECO:0000256" key="5">
    <source>
        <dbReference type="ARBA" id="ARBA00022989"/>
    </source>
</evidence>
<evidence type="ECO:0000256" key="4">
    <source>
        <dbReference type="ARBA" id="ARBA00022692"/>
    </source>
</evidence>
<feature type="transmembrane region" description="Helical" evidence="7">
    <location>
        <begin position="199"/>
        <end position="221"/>
    </location>
</feature>
<sequence>MRKVSPAIRCLFVLPAVLWFCAAIIVPVGMAVKDSFYSWDGITAKVFIGLDNYKELLHDEIVWKSLKHSLEMAFWCVLFQLPIGMFFAVILYNRKLKGRNFFRTAFFLPVILSSSLIGILWGQIFDPNFGLLNGILNFVGSSAQPLWLGDPKSSLGCVIAVVIWQFIGNYILIYYTALHNVSEDIMESAMLDGAKSFQLFTKIQLPLIWPVIRLTLILATVNSLKYFDLVYIMTGGGPNSSSEVLATYVLRTAFNSMRYGYGNAVAVVLLFLGVFFISLYNIILKNKED</sequence>
<proteinExistence type="inferred from homology"/>
<feature type="transmembrane region" description="Helical" evidence="7">
    <location>
        <begin position="104"/>
        <end position="124"/>
    </location>
</feature>
<reference evidence="9 10" key="1">
    <citation type="submission" date="2021-10" db="EMBL/GenBank/DDBJ databases">
        <title>Anaerobic single-cell dispensing facilitates the cultivation of human gut bacteria.</title>
        <authorList>
            <person name="Afrizal A."/>
        </authorList>
    </citation>
    <scope>NUCLEOTIDE SEQUENCE [LARGE SCALE GENOMIC DNA]</scope>
    <source>
        <strain evidence="9 10">CLA-AA-H277</strain>
    </source>
</reference>
<feature type="transmembrane region" description="Helical" evidence="7">
    <location>
        <begin position="264"/>
        <end position="284"/>
    </location>
</feature>
<evidence type="ECO:0000259" key="8">
    <source>
        <dbReference type="PROSITE" id="PS50928"/>
    </source>
</evidence>
<dbReference type="EMBL" id="JAJEPR010000007">
    <property type="protein sequence ID" value="MCC2189425.1"/>
    <property type="molecule type" value="Genomic_DNA"/>
</dbReference>
<evidence type="ECO:0000313" key="9">
    <source>
        <dbReference type="EMBL" id="MCC2189425.1"/>
    </source>
</evidence>
<keyword evidence="6 7" id="KW-0472">Membrane</keyword>
<comment type="subcellular location">
    <subcellularLocation>
        <location evidence="1 7">Cell membrane</location>
        <topology evidence="1 7">Multi-pass membrane protein</topology>
    </subcellularLocation>
</comment>
<protein>
    <submittedName>
        <fullName evidence="9">Sugar ABC transporter permease</fullName>
    </submittedName>
</protein>
<dbReference type="Proteomes" id="UP001197875">
    <property type="component" value="Unassembled WGS sequence"/>
</dbReference>
<feature type="transmembrane region" description="Helical" evidence="7">
    <location>
        <begin position="12"/>
        <end position="32"/>
    </location>
</feature>
<evidence type="ECO:0000256" key="7">
    <source>
        <dbReference type="RuleBase" id="RU363032"/>
    </source>
</evidence>
<dbReference type="InterPro" id="IPR051393">
    <property type="entry name" value="ABC_transporter_permease"/>
</dbReference>
<evidence type="ECO:0000256" key="2">
    <source>
        <dbReference type="ARBA" id="ARBA00022448"/>
    </source>
</evidence>